<comment type="caution">
    <text evidence="1">The sequence shown here is derived from an EMBL/GenBank/DDBJ whole genome shotgun (WGS) entry which is preliminary data.</text>
</comment>
<reference evidence="1" key="1">
    <citation type="submission" date="2020-11" db="EMBL/GenBank/DDBJ databases">
        <authorList>
            <person name="Whitehead M."/>
        </authorList>
    </citation>
    <scope>NUCLEOTIDE SEQUENCE</scope>
    <source>
        <strain evidence="1">EGII</strain>
    </source>
</reference>
<name>A0A811V777_CERCA</name>
<dbReference type="Proteomes" id="UP000606786">
    <property type="component" value="Unassembled WGS sequence"/>
</dbReference>
<sequence length="98" mass="11149">MKIRKLRIILGAIAALVLIALLAVALTFIIKAGDDDDVTPQEKDNGLHLDEVISGELSAHRFNGTWTPQSRILFRENNSIVEYDVKTKRKRCYYTMNM</sequence>
<accession>A0A811V777</accession>
<proteinExistence type="predicted"/>
<dbReference type="EMBL" id="CAJHJT010000034">
    <property type="protein sequence ID" value="CAD7005433.1"/>
    <property type="molecule type" value="Genomic_DNA"/>
</dbReference>
<protein>
    <submittedName>
        <fullName evidence="1">(Mediterranean fruit fly) hypothetical protein</fullName>
    </submittedName>
</protein>
<keyword evidence="2" id="KW-1185">Reference proteome</keyword>
<organism evidence="1 2">
    <name type="scientific">Ceratitis capitata</name>
    <name type="common">Mediterranean fruit fly</name>
    <name type="synonym">Tephritis capitata</name>
    <dbReference type="NCBI Taxonomy" id="7213"/>
    <lineage>
        <taxon>Eukaryota</taxon>
        <taxon>Metazoa</taxon>
        <taxon>Ecdysozoa</taxon>
        <taxon>Arthropoda</taxon>
        <taxon>Hexapoda</taxon>
        <taxon>Insecta</taxon>
        <taxon>Pterygota</taxon>
        <taxon>Neoptera</taxon>
        <taxon>Endopterygota</taxon>
        <taxon>Diptera</taxon>
        <taxon>Brachycera</taxon>
        <taxon>Muscomorpha</taxon>
        <taxon>Tephritoidea</taxon>
        <taxon>Tephritidae</taxon>
        <taxon>Ceratitis</taxon>
        <taxon>Ceratitis</taxon>
    </lineage>
</organism>
<evidence type="ECO:0000313" key="2">
    <source>
        <dbReference type="Proteomes" id="UP000606786"/>
    </source>
</evidence>
<dbReference type="OrthoDB" id="16520at2759"/>
<dbReference type="AlphaFoldDB" id="A0A811V777"/>
<evidence type="ECO:0000313" key="1">
    <source>
        <dbReference type="EMBL" id="CAD7005433.1"/>
    </source>
</evidence>
<gene>
    <name evidence="1" type="ORF">CCAP1982_LOCUS13793</name>
</gene>